<dbReference type="AlphaFoldDB" id="A0A147K402"/>
<accession>A0A147K402</accession>
<feature type="domain" description="MsrB" evidence="10">
    <location>
        <begin position="180"/>
        <end position="303"/>
    </location>
</feature>
<dbReference type="STRING" id="1150625.Q75_17025"/>
<dbReference type="HAMAP" id="MF_01401">
    <property type="entry name" value="MsrA"/>
    <property type="match status" value="1"/>
</dbReference>
<keyword evidence="4" id="KW-0511">Multifunctional enzyme</keyword>
<keyword evidence="3 8" id="KW-0560">Oxidoreductase</keyword>
<dbReference type="SUPFAM" id="SSF55068">
    <property type="entry name" value="Peptide methionine sulfoxide reductase"/>
    <property type="match status" value="1"/>
</dbReference>
<evidence type="ECO:0000313" key="11">
    <source>
        <dbReference type="EMBL" id="KUP04017.1"/>
    </source>
</evidence>
<dbReference type="FunFam" id="2.170.150.20:FF:000003">
    <property type="entry name" value="Peptide methionine sulfoxide reductase MsrB"/>
    <property type="match status" value="1"/>
</dbReference>
<dbReference type="SUPFAM" id="SSF51316">
    <property type="entry name" value="Mss4-like"/>
    <property type="match status" value="1"/>
</dbReference>
<comment type="catalytic activity">
    <reaction evidence="7 9">
        <text>[thioredoxin]-disulfide + L-methionine + H2O = L-methionine (S)-S-oxide + [thioredoxin]-dithiol</text>
        <dbReference type="Rhea" id="RHEA:19993"/>
        <dbReference type="Rhea" id="RHEA-COMP:10698"/>
        <dbReference type="Rhea" id="RHEA-COMP:10700"/>
        <dbReference type="ChEBI" id="CHEBI:15377"/>
        <dbReference type="ChEBI" id="CHEBI:29950"/>
        <dbReference type="ChEBI" id="CHEBI:50058"/>
        <dbReference type="ChEBI" id="CHEBI:57844"/>
        <dbReference type="ChEBI" id="CHEBI:58772"/>
        <dbReference type="EC" id="1.8.4.11"/>
    </reaction>
</comment>
<dbReference type="InterPro" id="IPR036509">
    <property type="entry name" value="Met_Sox_Rdtase_MsrA_sf"/>
</dbReference>
<dbReference type="NCBIfam" id="TIGR00357">
    <property type="entry name" value="peptide-methionine (R)-S-oxide reductase MsrB"/>
    <property type="match status" value="1"/>
</dbReference>
<gene>
    <name evidence="9" type="primary">msrA</name>
    <name evidence="8" type="synonym">msrB</name>
    <name evidence="11" type="ORF">Q75_17025</name>
</gene>
<dbReference type="GO" id="GO:0008113">
    <property type="term" value="F:peptide-methionine (S)-S-oxide reductase activity"/>
    <property type="evidence" value="ECO:0007669"/>
    <property type="project" value="UniProtKB-UniRule"/>
</dbReference>
<dbReference type="Gene3D" id="2.170.150.20">
    <property type="entry name" value="Peptide methionine sulfoxide reductase"/>
    <property type="match status" value="1"/>
</dbReference>
<comment type="catalytic activity">
    <reaction evidence="5 9">
        <text>L-methionyl-[protein] + [thioredoxin]-disulfide + H2O = L-methionyl-(S)-S-oxide-[protein] + [thioredoxin]-dithiol</text>
        <dbReference type="Rhea" id="RHEA:14217"/>
        <dbReference type="Rhea" id="RHEA-COMP:10698"/>
        <dbReference type="Rhea" id="RHEA-COMP:10700"/>
        <dbReference type="Rhea" id="RHEA-COMP:12313"/>
        <dbReference type="Rhea" id="RHEA-COMP:12315"/>
        <dbReference type="ChEBI" id="CHEBI:15377"/>
        <dbReference type="ChEBI" id="CHEBI:16044"/>
        <dbReference type="ChEBI" id="CHEBI:29950"/>
        <dbReference type="ChEBI" id="CHEBI:44120"/>
        <dbReference type="ChEBI" id="CHEBI:50058"/>
        <dbReference type="EC" id="1.8.4.11"/>
    </reaction>
</comment>
<comment type="caution">
    <text evidence="8">Lacks conserved residue(s) required for the propagation of feature annotation.</text>
</comment>
<dbReference type="PANTHER" id="PTHR43774:SF1">
    <property type="entry name" value="PEPTIDE METHIONINE SULFOXIDE REDUCTASE MSRA 2"/>
    <property type="match status" value="1"/>
</dbReference>
<dbReference type="Proteomes" id="UP000074108">
    <property type="component" value="Unassembled WGS sequence"/>
</dbReference>
<dbReference type="FunFam" id="3.30.1060.10:FF:000003">
    <property type="entry name" value="Peptide methionine sulfoxide reductase MsrA"/>
    <property type="match status" value="1"/>
</dbReference>
<evidence type="ECO:0000256" key="3">
    <source>
        <dbReference type="ARBA" id="ARBA00023002"/>
    </source>
</evidence>
<dbReference type="PANTHER" id="PTHR43774">
    <property type="entry name" value="PEPTIDE METHIONINE SULFOXIDE REDUCTASE"/>
    <property type="match status" value="1"/>
</dbReference>
<reference evidence="11 12" key="1">
    <citation type="journal article" date="2016" name="Front. Microbiol.">
        <title>Microevolution Analysis of Bacillus coahuilensis Unveils Differences in Phosphorus Acquisition Strategies and Their Regulation.</title>
        <authorList>
            <person name="Gomez-Lunar Z."/>
            <person name="Hernandez-Gonzalez I."/>
            <person name="Rodriguez-Torres M.D."/>
            <person name="Souza V."/>
            <person name="Olmedo-Alvarez G."/>
        </authorList>
    </citation>
    <scope>NUCLEOTIDE SEQUENCE [LARGE SCALE GENOMIC DNA]</scope>
    <source>
        <strain evidence="12">p1.1.43</strain>
    </source>
</reference>
<comment type="similarity">
    <text evidence="1 9">Belongs to the MsrA Met sulfoxide reductase family.</text>
</comment>
<evidence type="ECO:0000256" key="7">
    <source>
        <dbReference type="ARBA" id="ARBA00048782"/>
    </source>
</evidence>
<keyword evidence="12" id="KW-1185">Reference proteome</keyword>
<dbReference type="EC" id="1.8.4.11" evidence="9"/>
<dbReference type="OrthoDB" id="4174719at2"/>
<dbReference type="RefSeq" id="WP_059352095.1">
    <property type="nucleotide sequence ID" value="NZ_LDYG01000057.1"/>
</dbReference>
<comment type="catalytic activity">
    <reaction evidence="6 8">
        <text>L-methionyl-[protein] + [thioredoxin]-disulfide + H2O = L-methionyl-(R)-S-oxide-[protein] + [thioredoxin]-dithiol</text>
        <dbReference type="Rhea" id="RHEA:24164"/>
        <dbReference type="Rhea" id="RHEA-COMP:10698"/>
        <dbReference type="Rhea" id="RHEA-COMP:10700"/>
        <dbReference type="Rhea" id="RHEA-COMP:12313"/>
        <dbReference type="Rhea" id="RHEA-COMP:12314"/>
        <dbReference type="ChEBI" id="CHEBI:15377"/>
        <dbReference type="ChEBI" id="CHEBI:16044"/>
        <dbReference type="ChEBI" id="CHEBI:29950"/>
        <dbReference type="ChEBI" id="CHEBI:45764"/>
        <dbReference type="ChEBI" id="CHEBI:50058"/>
        <dbReference type="EC" id="1.8.4.12"/>
    </reaction>
</comment>
<evidence type="ECO:0000256" key="5">
    <source>
        <dbReference type="ARBA" id="ARBA00047806"/>
    </source>
</evidence>
<name>A0A147K402_9BACI</name>
<proteinExistence type="inferred from homology"/>
<evidence type="ECO:0000256" key="4">
    <source>
        <dbReference type="ARBA" id="ARBA00023268"/>
    </source>
</evidence>
<dbReference type="PATRIC" id="fig|1150625.3.peg.3576"/>
<evidence type="ECO:0000259" key="10">
    <source>
        <dbReference type="PROSITE" id="PS51790"/>
    </source>
</evidence>
<feature type="active site" description="Nucleophile" evidence="8">
    <location>
        <position position="292"/>
    </location>
</feature>
<dbReference type="EC" id="1.8.4.12" evidence="8"/>
<dbReference type="PROSITE" id="PS51790">
    <property type="entry name" value="MSRB"/>
    <property type="match status" value="1"/>
</dbReference>
<comment type="caution">
    <text evidence="11">The sequence shown here is derived from an EMBL/GenBank/DDBJ whole genome shotgun (WGS) entry which is preliminary data.</text>
</comment>
<feature type="active site" evidence="9">
    <location>
        <position position="16"/>
    </location>
</feature>
<sequence>MNENEQLELATFAGGCFWCMVSPFDELPGIHGIVSGYTGGHTENPTYEEVCSDTTGHYEAVQIQFDPDVFPYTKLLELFWQQIDPTDSGGQFNDRGDSYRTAIFYHNDKQRELAEQSKAELEASKKFNAPIVTEILPAKPFYRAEEKHQDYYKKNSFHYKMYREGSGRGRFIRENWKKDYRSEVDKLNEMQRYVTQENGTEPPFRNEYWDNKKDGIYVDIVSGVPLFSTTDQYDAGCGWPSFTKPLKRQDLEEKLDTSHGMRRIEVRSSEADSHLGHVFDDGPMEHGGARYCINSAALRFVPKEQLEEEGYGEYLKLFK</sequence>
<evidence type="ECO:0000256" key="6">
    <source>
        <dbReference type="ARBA" id="ARBA00048488"/>
    </source>
</evidence>
<evidence type="ECO:0000256" key="2">
    <source>
        <dbReference type="ARBA" id="ARBA00007174"/>
    </source>
</evidence>
<dbReference type="InterPro" id="IPR011057">
    <property type="entry name" value="Mss4-like_sf"/>
</dbReference>
<evidence type="ECO:0000256" key="8">
    <source>
        <dbReference type="HAMAP-Rule" id="MF_01400"/>
    </source>
</evidence>
<dbReference type="EMBL" id="LDYG01000057">
    <property type="protein sequence ID" value="KUP04017.1"/>
    <property type="molecule type" value="Genomic_DNA"/>
</dbReference>
<dbReference type="NCBIfam" id="TIGR00401">
    <property type="entry name" value="msrA"/>
    <property type="match status" value="1"/>
</dbReference>
<organism evidence="11 12">
    <name type="scientific">Bacillus coahuilensis p1.1.43</name>
    <dbReference type="NCBI Taxonomy" id="1150625"/>
    <lineage>
        <taxon>Bacteria</taxon>
        <taxon>Bacillati</taxon>
        <taxon>Bacillota</taxon>
        <taxon>Bacilli</taxon>
        <taxon>Bacillales</taxon>
        <taxon>Bacillaceae</taxon>
        <taxon>Bacillus</taxon>
    </lineage>
</organism>
<evidence type="ECO:0000256" key="9">
    <source>
        <dbReference type="HAMAP-Rule" id="MF_01401"/>
    </source>
</evidence>
<dbReference type="InterPro" id="IPR002569">
    <property type="entry name" value="Met_Sox_Rdtase_MsrA_dom"/>
</dbReference>
<evidence type="ECO:0000256" key="1">
    <source>
        <dbReference type="ARBA" id="ARBA00005591"/>
    </source>
</evidence>
<dbReference type="HAMAP" id="MF_01400">
    <property type="entry name" value="MsrB"/>
    <property type="match status" value="1"/>
</dbReference>
<dbReference type="GO" id="GO:0033744">
    <property type="term" value="F:L-methionine:thioredoxin-disulfide S-oxidoreductase activity"/>
    <property type="evidence" value="ECO:0007669"/>
    <property type="project" value="RHEA"/>
</dbReference>
<dbReference type="Pfam" id="PF01641">
    <property type="entry name" value="SelR"/>
    <property type="match status" value="1"/>
</dbReference>
<comment type="function">
    <text evidence="9">Has an important function as a repair enzyme for proteins that have been inactivated by oxidation. Catalyzes the reversible oxidation-reduction of methionine sulfoxide in proteins to methionine.</text>
</comment>
<evidence type="ECO:0000313" key="12">
    <source>
        <dbReference type="Proteomes" id="UP000074108"/>
    </source>
</evidence>
<dbReference type="Gene3D" id="3.30.1060.10">
    <property type="entry name" value="Peptide methionine sulphoxide reductase MsrA"/>
    <property type="match status" value="1"/>
</dbReference>
<comment type="similarity">
    <text evidence="2 8">Belongs to the MsrB Met sulfoxide reductase family.</text>
</comment>
<dbReference type="InterPro" id="IPR002579">
    <property type="entry name" value="Met_Sox_Rdtase_MsrB_dom"/>
</dbReference>
<dbReference type="Pfam" id="PF01625">
    <property type="entry name" value="PMSR"/>
    <property type="match status" value="1"/>
</dbReference>
<dbReference type="GO" id="GO:0033743">
    <property type="term" value="F:peptide-methionine (R)-S-oxide reductase activity"/>
    <property type="evidence" value="ECO:0007669"/>
    <property type="project" value="UniProtKB-UniRule"/>
</dbReference>
<protein>
    <recommendedName>
        <fullName evidence="8 9">Multifunctional fusion protein</fullName>
    </recommendedName>
    <domain>
        <recommendedName>
            <fullName evidence="9">Peptide methionine sulfoxide reductase MsrA</fullName>
            <shortName evidence="9">Protein-methionine-S-oxide reductase</shortName>
            <ecNumber evidence="9">1.8.4.11</ecNumber>
        </recommendedName>
        <alternativeName>
            <fullName evidence="9">Peptide-methionine (S)-S-oxide reductase</fullName>
            <shortName evidence="9">Peptide Met(O) reductase</shortName>
        </alternativeName>
    </domain>
    <domain>
        <recommendedName>
            <fullName evidence="8">Peptide methionine sulfoxide reductase MsrB</fullName>
            <ecNumber evidence="8">1.8.4.12</ecNumber>
        </recommendedName>
        <alternativeName>
            <fullName evidence="8">Peptide-methionine (R)-S-oxide reductase</fullName>
        </alternativeName>
    </domain>
</protein>